<organism evidence="2 3">
    <name type="scientific">Candidatus Woesebacteria bacterium GW2011_GWB1_39_10</name>
    <dbReference type="NCBI Taxonomy" id="1618572"/>
    <lineage>
        <taxon>Bacteria</taxon>
        <taxon>Candidatus Woeseibacteriota</taxon>
    </lineage>
</organism>
<name>A0A0G0LMX7_9BACT</name>
<sequence length="181" mass="19426">MKKFTIYNLQFTTKSKQELIRGMSLLEILIVVAIFAFLGIIVTGSIALSLRGGRKSESQVKVGENLNYAMSVIERQIRNANSIPDCVTNPDSHILNYTDQQGDATSFSCVNIGGADAHVASGSGRLTSDDVIVTSCSFICQKGASANPPSVNVFLEMRSVIGGGIQDTTLSSNSQILLRSY</sequence>
<dbReference type="NCBIfam" id="TIGR02532">
    <property type="entry name" value="IV_pilin_GFxxxE"/>
    <property type="match status" value="1"/>
</dbReference>
<feature type="transmembrane region" description="Helical" evidence="1">
    <location>
        <begin position="28"/>
        <end position="50"/>
    </location>
</feature>
<evidence type="ECO:0008006" key="4">
    <source>
        <dbReference type="Google" id="ProtNLM"/>
    </source>
</evidence>
<gene>
    <name evidence="2" type="ORF">UT17_C0002G0065</name>
</gene>
<accession>A0A0G0LMX7</accession>
<keyword evidence="1" id="KW-1133">Transmembrane helix</keyword>
<keyword evidence="1" id="KW-0472">Membrane</keyword>
<evidence type="ECO:0000313" key="3">
    <source>
        <dbReference type="Proteomes" id="UP000034774"/>
    </source>
</evidence>
<evidence type="ECO:0000313" key="2">
    <source>
        <dbReference type="EMBL" id="KKQ92402.1"/>
    </source>
</evidence>
<dbReference type="STRING" id="1618572.UT17_C0002G0065"/>
<protein>
    <recommendedName>
        <fullName evidence="4">Type II secretion system protein</fullName>
    </recommendedName>
</protein>
<proteinExistence type="predicted"/>
<reference evidence="2 3" key="1">
    <citation type="journal article" date="2015" name="Nature">
        <title>rRNA introns, odd ribosomes, and small enigmatic genomes across a large radiation of phyla.</title>
        <authorList>
            <person name="Brown C.T."/>
            <person name="Hug L.A."/>
            <person name="Thomas B.C."/>
            <person name="Sharon I."/>
            <person name="Castelle C.J."/>
            <person name="Singh A."/>
            <person name="Wilkins M.J."/>
            <person name="Williams K.H."/>
            <person name="Banfield J.F."/>
        </authorList>
    </citation>
    <scope>NUCLEOTIDE SEQUENCE [LARGE SCALE GENOMIC DNA]</scope>
</reference>
<dbReference type="AlphaFoldDB" id="A0A0G0LMX7"/>
<dbReference type="EMBL" id="LBVU01000002">
    <property type="protein sequence ID" value="KKQ92402.1"/>
    <property type="molecule type" value="Genomic_DNA"/>
</dbReference>
<comment type="caution">
    <text evidence="2">The sequence shown here is derived from an EMBL/GenBank/DDBJ whole genome shotgun (WGS) entry which is preliminary data.</text>
</comment>
<evidence type="ECO:0000256" key="1">
    <source>
        <dbReference type="SAM" id="Phobius"/>
    </source>
</evidence>
<dbReference type="InterPro" id="IPR012902">
    <property type="entry name" value="N_methyl_site"/>
</dbReference>
<dbReference type="PROSITE" id="PS00409">
    <property type="entry name" value="PROKAR_NTER_METHYL"/>
    <property type="match status" value="1"/>
</dbReference>
<dbReference type="Proteomes" id="UP000034774">
    <property type="component" value="Unassembled WGS sequence"/>
</dbReference>
<keyword evidence="1" id="KW-0812">Transmembrane</keyword>